<dbReference type="Gene3D" id="3.30.460.10">
    <property type="entry name" value="Beta Polymerase, domain 2"/>
    <property type="match status" value="1"/>
</dbReference>
<dbReference type="RefSeq" id="WP_141624801.1">
    <property type="nucleotide sequence ID" value="NZ_CP041242.1"/>
</dbReference>
<dbReference type="PANTHER" id="PTHR34822:SF1">
    <property type="entry name" value="GRPB FAMILY PROTEIN"/>
    <property type="match status" value="1"/>
</dbReference>
<protein>
    <submittedName>
        <fullName evidence="1">GrpB family protein</fullName>
    </submittedName>
</protein>
<dbReference type="InterPro" id="IPR007344">
    <property type="entry name" value="GrpB/CoaE"/>
</dbReference>
<reference evidence="1 2" key="1">
    <citation type="submission" date="2019-06" db="EMBL/GenBank/DDBJ databases">
        <title>Lysobacter alkalisoli sp. nov. isolated from saline-alkali soil.</title>
        <authorList>
            <person name="Sun J.-Q."/>
            <person name="Xu L."/>
        </authorList>
    </citation>
    <scope>NUCLEOTIDE SEQUENCE [LARGE SCALE GENOMIC DNA]</scope>
    <source>
        <strain evidence="1 2">SJ-36</strain>
    </source>
</reference>
<evidence type="ECO:0000313" key="2">
    <source>
        <dbReference type="Proteomes" id="UP000317199"/>
    </source>
</evidence>
<gene>
    <name evidence="1" type="ORF">FKV23_16255</name>
</gene>
<dbReference type="AlphaFoldDB" id="A0A514BWV1"/>
<accession>A0A514BWV1</accession>
<name>A0A514BWV1_9GAMM</name>
<organism evidence="1 2">
    <name type="scientific">Marilutibacter alkalisoli</name>
    <dbReference type="NCBI Taxonomy" id="2591633"/>
    <lineage>
        <taxon>Bacteria</taxon>
        <taxon>Pseudomonadati</taxon>
        <taxon>Pseudomonadota</taxon>
        <taxon>Gammaproteobacteria</taxon>
        <taxon>Lysobacterales</taxon>
        <taxon>Lysobacteraceae</taxon>
        <taxon>Marilutibacter</taxon>
    </lineage>
</organism>
<keyword evidence="2" id="KW-1185">Reference proteome</keyword>
<dbReference type="KEGG" id="lyj:FKV23_16255"/>
<dbReference type="SUPFAM" id="SSF81301">
    <property type="entry name" value="Nucleotidyltransferase"/>
    <property type="match status" value="1"/>
</dbReference>
<dbReference type="PANTHER" id="PTHR34822">
    <property type="entry name" value="GRPB DOMAIN PROTEIN (AFU_ORTHOLOGUE AFUA_1G01530)"/>
    <property type="match status" value="1"/>
</dbReference>
<dbReference type="Pfam" id="PF04229">
    <property type="entry name" value="GrpB"/>
    <property type="match status" value="1"/>
</dbReference>
<dbReference type="EMBL" id="CP041242">
    <property type="protein sequence ID" value="QDH71469.1"/>
    <property type="molecule type" value="Genomic_DNA"/>
</dbReference>
<dbReference type="OrthoDB" id="9799092at2"/>
<dbReference type="InterPro" id="IPR043519">
    <property type="entry name" value="NT_sf"/>
</dbReference>
<sequence length="178" mass="20145">MNEEESLLAAIHEDVELHSYDASWPQAFEVERDRLLFLFPGIFMDIQHIGSTAVPGLIAKPVIDILAGVQSITVAERLAPSLCRSGYATSTEFNESLSDRKWFMRWANGRRTHHLHLVVHDGPVWHKRLKFRDALRSDPELAAKYAALKTRLAATHPRDREAYTDAKAEFVGAIVREA</sequence>
<dbReference type="Proteomes" id="UP000317199">
    <property type="component" value="Chromosome"/>
</dbReference>
<proteinExistence type="predicted"/>
<evidence type="ECO:0000313" key="1">
    <source>
        <dbReference type="EMBL" id="QDH71469.1"/>
    </source>
</evidence>